<name>M5GAH9_DACPD</name>
<keyword evidence="2 6" id="KW-0378">Hydrolase</keyword>
<dbReference type="AlphaFoldDB" id="M5GAH9"/>
<dbReference type="EMBL" id="JH795856">
    <property type="protein sequence ID" value="EJU05849.1"/>
    <property type="molecule type" value="Genomic_DNA"/>
</dbReference>
<dbReference type="GO" id="GO:0005524">
    <property type="term" value="F:ATP binding"/>
    <property type="evidence" value="ECO:0007669"/>
    <property type="project" value="UniProtKB-KW"/>
</dbReference>
<reference evidence="6 7" key="1">
    <citation type="journal article" date="2012" name="Science">
        <title>The Paleozoic origin of enzymatic lignin decomposition reconstructed from 31 fungal genomes.</title>
        <authorList>
            <person name="Floudas D."/>
            <person name="Binder M."/>
            <person name="Riley R."/>
            <person name="Barry K."/>
            <person name="Blanchette R.A."/>
            <person name="Henrissat B."/>
            <person name="Martinez A.T."/>
            <person name="Otillar R."/>
            <person name="Spatafora J.W."/>
            <person name="Yadav J.S."/>
            <person name="Aerts A."/>
            <person name="Benoit I."/>
            <person name="Boyd A."/>
            <person name="Carlson A."/>
            <person name="Copeland A."/>
            <person name="Coutinho P.M."/>
            <person name="de Vries R.P."/>
            <person name="Ferreira P."/>
            <person name="Findley K."/>
            <person name="Foster B."/>
            <person name="Gaskell J."/>
            <person name="Glotzer D."/>
            <person name="Gorecki P."/>
            <person name="Heitman J."/>
            <person name="Hesse C."/>
            <person name="Hori C."/>
            <person name="Igarashi K."/>
            <person name="Jurgens J.A."/>
            <person name="Kallen N."/>
            <person name="Kersten P."/>
            <person name="Kohler A."/>
            <person name="Kuees U."/>
            <person name="Kumar T.K.A."/>
            <person name="Kuo A."/>
            <person name="LaButti K."/>
            <person name="Larrondo L.F."/>
            <person name="Lindquist E."/>
            <person name="Ling A."/>
            <person name="Lombard V."/>
            <person name="Lucas S."/>
            <person name="Lundell T."/>
            <person name="Martin R."/>
            <person name="McLaughlin D.J."/>
            <person name="Morgenstern I."/>
            <person name="Morin E."/>
            <person name="Murat C."/>
            <person name="Nagy L.G."/>
            <person name="Nolan M."/>
            <person name="Ohm R.A."/>
            <person name="Patyshakuliyeva A."/>
            <person name="Rokas A."/>
            <person name="Ruiz-Duenas F.J."/>
            <person name="Sabat G."/>
            <person name="Salamov A."/>
            <person name="Samejima M."/>
            <person name="Schmutz J."/>
            <person name="Slot J.C."/>
            <person name="St John F."/>
            <person name="Stenlid J."/>
            <person name="Sun H."/>
            <person name="Sun S."/>
            <person name="Syed K."/>
            <person name="Tsang A."/>
            <person name="Wiebenga A."/>
            <person name="Young D."/>
            <person name="Pisabarro A."/>
            <person name="Eastwood D.C."/>
            <person name="Martin F."/>
            <person name="Cullen D."/>
            <person name="Grigoriev I.V."/>
            <person name="Hibbett D.S."/>
        </authorList>
    </citation>
    <scope>NUCLEOTIDE SEQUENCE [LARGE SCALE GENOMIC DNA]</scope>
    <source>
        <strain evidence="6 7">DJM-731 SS1</strain>
    </source>
</reference>
<dbReference type="Gene3D" id="3.40.50.300">
    <property type="entry name" value="P-loop containing nucleotide triphosphate hydrolases"/>
    <property type="match status" value="2"/>
</dbReference>
<dbReference type="CDD" id="cd18805">
    <property type="entry name" value="SF2_C_suv3"/>
    <property type="match status" value="1"/>
</dbReference>
<keyword evidence="7" id="KW-1185">Reference proteome</keyword>
<dbReference type="PROSITE" id="PS51194">
    <property type="entry name" value="HELICASE_CTER"/>
    <property type="match status" value="1"/>
</dbReference>
<sequence length="281" mass="30482">MHVGPTNSGKTHQALQALVRARTGVYAGPLRLLAHEIWKRVNTGQIDGLARTCNLLTGEEQRWVGERASHLACTVEMTPCGTELDVVVLDEIQLLADPDRGSSWMQVLLGANAQEVHVCGEDTAVGLVQRIAEECGDVVEVRRYERLTPLKMAKQSLNGDLTKIQPGDAIVAFNRNHIFQIAKQVTEKTGHATALAYGAMPPEVRNQQARIFNDPGSSLNVLVASDAIGMGLNLKIKRVIFHRMTKWNGTEVVELSPSQAKQIAGRAGRFGLHGAGEGGEV</sequence>
<evidence type="ECO:0000313" key="6">
    <source>
        <dbReference type="EMBL" id="EJU05849.1"/>
    </source>
</evidence>
<evidence type="ECO:0000313" key="7">
    <source>
        <dbReference type="Proteomes" id="UP000030653"/>
    </source>
</evidence>
<dbReference type="PANTHER" id="PTHR12131:SF1">
    <property type="entry name" value="ATP-DEPENDENT RNA HELICASE SUPV3L1, MITOCHONDRIAL-RELATED"/>
    <property type="match status" value="1"/>
</dbReference>
<dbReference type="GO" id="GO:0016787">
    <property type="term" value="F:hydrolase activity"/>
    <property type="evidence" value="ECO:0007669"/>
    <property type="project" value="UniProtKB-KW"/>
</dbReference>
<dbReference type="Pfam" id="PF22527">
    <property type="entry name" value="DEXQc_Suv3"/>
    <property type="match status" value="1"/>
</dbReference>
<dbReference type="HOGENOM" id="CLU_010647_2_1_1"/>
<evidence type="ECO:0000259" key="5">
    <source>
        <dbReference type="PROSITE" id="PS51194"/>
    </source>
</evidence>
<dbReference type="PANTHER" id="PTHR12131">
    <property type="entry name" value="ATP-DEPENDENT RNA AND DNA HELICASE"/>
    <property type="match status" value="1"/>
</dbReference>
<gene>
    <name evidence="6" type="ORF">DACRYDRAFT_20202</name>
</gene>
<dbReference type="OrthoDB" id="6692397at2759"/>
<evidence type="ECO:0000256" key="2">
    <source>
        <dbReference type="ARBA" id="ARBA00022801"/>
    </source>
</evidence>
<organism evidence="6 7">
    <name type="scientific">Dacryopinax primogenitus (strain DJM 731)</name>
    <name type="common">Brown rot fungus</name>
    <dbReference type="NCBI Taxonomy" id="1858805"/>
    <lineage>
        <taxon>Eukaryota</taxon>
        <taxon>Fungi</taxon>
        <taxon>Dikarya</taxon>
        <taxon>Basidiomycota</taxon>
        <taxon>Agaricomycotina</taxon>
        <taxon>Dacrymycetes</taxon>
        <taxon>Dacrymycetales</taxon>
        <taxon>Dacrymycetaceae</taxon>
        <taxon>Dacryopinax</taxon>
    </lineage>
</organism>
<dbReference type="SUPFAM" id="SSF52540">
    <property type="entry name" value="P-loop containing nucleoside triphosphate hydrolases"/>
    <property type="match status" value="1"/>
</dbReference>
<dbReference type="GO" id="GO:0045025">
    <property type="term" value="C:mitochondrial degradosome"/>
    <property type="evidence" value="ECO:0007669"/>
    <property type="project" value="TreeGrafter"/>
</dbReference>
<protein>
    <submittedName>
        <fullName evidence="6">p-loop containing nucleoside triphosphate hydrolase protein</fullName>
    </submittedName>
</protein>
<dbReference type="Proteomes" id="UP000030653">
    <property type="component" value="Unassembled WGS sequence"/>
</dbReference>
<feature type="domain" description="Helicase C-terminal" evidence="5">
    <location>
        <begin position="156"/>
        <end position="281"/>
    </location>
</feature>
<dbReference type="GO" id="GO:0004386">
    <property type="term" value="F:helicase activity"/>
    <property type="evidence" value="ECO:0007669"/>
    <property type="project" value="UniProtKB-KW"/>
</dbReference>
<dbReference type="STRING" id="1858805.M5GAH9"/>
<dbReference type="InterPro" id="IPR027417">
    <property type="entry name" value="P-loop_NTPase"/>
</dbReference>
<dbReference type="GO" id="GO:0000965">
    <property type="term" value="P:mitochondrial RNA 3'-end processing"/>
    <property type="evidence" value="ECO:0007669"/>
    <property type="project" value="TreeGrafter"/>
</dbReference>
<feature type="non-terminal residue" evidence="6">
    <location>
        <position position="1"/>
    </location>
</feature>
<evidence type="ECO:0000256" key="3">
    <source>
        <dbReference type="ARBA" id="ARBA00022806"/>
    </source>
</evidence>
<evidence type="ECO:0000256" key="4">
    <source>
        <dbReference type="ARBA" id="ARBA00022840"/>
    </source>
</evidence>
<accession>M5GAH9</accession>
<dbReference type="RefSeq" id="XP_040632743.1">
    <property type="nucleotide sequence ID" value="XM_040771848.1"/>
</dbReference>
<dbReference type="FunFam" id="3.40.50.300:FF:000957">
    <property type="entry name" value="ATP-dependent RNA helicase SUV3L, mitochondrial"/>
    <property type="match status" value="1"/>
</dbReference>
<proteinExistence type="predicted"/>
<dbReference type="InterPro" id="IPR050699">
    <property type="entry name" value="RNA-DNA_Helicase"/>
</dbReference>
<keyword evidence="3" id="KW-0347">Helicase</keyword>
<dbReference type="InterPro" id="IPR055206">
    <property type="entry name" value="DEXQc_SUV3"/>
</dbReference>
<dbReference type="SMART" id="SM00490">
    <property type="entry name" value="HELICc"/>
    <property type="match status" value="1"/>
</dbReference>
<keyword evidence="4" id="KW-0067">ATP-binding</keyword>
<evidence type="ECO:0000256" key="1">
    <source>
        <dbReference type="ARBA" id="ARBA00022741"/>
    </source>
</evidence>
<dbReference type="Pfam" id="PF00271">
    <property type="entry name" value="Helicase_C"/>
    <property type="match status" value="1"/>
</dbReference>
<dbReference type="GeneID" id="63686910"/>
<keyword evidence="1" id="KW-0547">Nucleotide-binding</keyword>
<dbReference type="InterPro" id="IPR001650">
    <property type="entry name" value="Helicase_C-like"/>
</dbReference>